<evidence type="ECO:0000313" key="3">
    <source>
        <dbReference type="Proteomes" id="UP000767854"/>
    </source>
</evidence>
<accession>A0ABS2MU56</accession>
<keyword evidence="3" id="KW-1185">Reference proteome</keyword>
<protein>
    <submittedName>
        <fullName evidence="2">Uncharacterized protein</fullName>
    </submittedName>
</protein>
<gene>
    <name evidence="2" type="ORF">JOC49_002458</name>
</gene>
<dbReference type="EMBL" id="JAFBDT010000035">
    <property type="protein sequence ID" value="MBM7562885.1"/>
    <property type="molecule type" value="Genomic_DNA"/>
</dbReference>
<keyword evidence="1" id="KW-0472">Membrane</keyword>
<evidence type="ECO:0000313" key="2">
    <source>
        <dbReference type="EMBL" id="MBM7562885.1"/>
    </source>
</evidence>
<name>A0ABS2MU56_9FIRM</name>
<proteinExistence type="predicted"/>
<feature type="transmembrane region" description="Helical" evidence="1">
    <location>
        <begin position="61"/>
        <end position="84"/>
    </location>
</feature>
<dbReference type="Proteomes" id="UP000767854">
    <property type="component" value="Unassembled WGS sequence"/>
</dbReference>
<reference evidence="2 3" key="1">
    <citation type="submission" date="2021-01" db="EMBL/GenBank/DDBJ databases">
        <title>Genomic Encyclopedia of Type Strains, Phase IV (KMG-IV): sequencing the most valuable type-strain genomes for metagenomic binning, comparative biology and taxonomic classification.</title>
        <authorList>
            <person name="Goeker M."/>
        </authorList>
    </citation>
    <scope>NUCLEOTIDE SEQUENCE [LARGE SCALE GENOMIC DNA]</scope>
    <source>
        <strain evidence="2 3">DSM 24436</strain>
    </source>
</reference>
<keyword evidence="1" id="KW-1133">Transmembrane helix</keyword>
<feature type="transmembrane region" description="Helical" evidence="1">
    <location>
        <begin position="32"/>
        <end position="49"/>
    </location>
</feature>
<comment type="caution">
    <text evidence="2">The sequence shown here is derived from an EMBL/GenBank/DDBJ whole genome shotgun (WGS) entry which is preliminary data.</text>
</comment>
<sequence>MIGLMILLVFVGLILHLNPSERDLALKMKVRLMRLLVNMSIAIFIPALIERTFGEVSKYDFFIFHPFFMFPIGAIFAIGLQLLICGKLES</sequence>
<keyword evidence="1" id="KW-0812">Transmembrane</keyword>
<dbReference type="RefSeq" id="WP_204665311.1">
    <property type="nucleotide sequence ID" value="NZ_JAFBDT010000035.1"/>
</dbReference>
<evidence type="ECO:0000256" key="1">
    <source>
        <dbReference type="SAM" id="Phobius"/>
    </source>
</evidence>
<organism evidence="2 3">
    <name type="scientific">Fusibacter tunisiensis</name>
    <dbReference type="NCBI Taxonomy" id="1008308"/>
    <lineage>
        <taxon>Bacteria</taxon>
        <taxon>Bacillati</taxon>
        <taxon>Bacillota</taxon>
        <taxon>Clostridia</taxon>
        <taxon>Eubacteriales</taxon>
        <taxon>Eubacteriales Family XII. Incertae Sedis</taxon>
        <taxon>Fusibacter</taxon>
    </lineage>
</organism>